<evidence type="ECO:0000313" key="2">
    <source>
        <dbReference type="Proteomes" id="UP000565286"/>
    </source>
</evidence>
<gene>
    <name evidence="1" type="ORF">GGQ73_000678</name>
</gene>
<evidence type="ECO:0000313" key="1">
    <source>
        <dbReference type="EMBL" id="MBB3944753.1"/>
    </source>
</evidence>
<accession>A0A7W6C2Y6</accession>
<dbReference type="EMBL" id="JACIDV010000002">
    <property type="protein sequence ID" value="MBB3944753.1"/>
    <property type="molecule type" value="Genomic_DNA"/>
</dbReference>
<keyword evidence="2" id="KW-1185">Reference proteome</keyword>
<comment type="caution">
    <text evidence="1">The sequence shown here is derived from an EMBL/GenBank/DDBJ whole genome shotgun (WGS) entry which is preliminary data.</text>
</comment>
<dbReference type="RefSeq" id="WP_183893970.1">
    <property type="nucleotide sequence ID" value="NZ_JACIDV010000002.1"/>
</dbReference>
<proteinExistence type="predicted"/>
<reference evidence="1 2" key="1">
    <citation type="submission" date="2020-08" db="EMBL/GenBank/DDBJ databases">
        <title>Genomic Encyclopedia of Type Strains, Phase IV (KMG-IV): sequencing the most valuable type-strain genomes for metagenomic binning, comparative biology and taxonomic classification.</title>
        <authorList>
            <person name="Goeker M."/>
        </authorList>
    </citation>
    <scope>NUCLEOTIDE SEQUENCE [LARGE SCALE GENOMIC DNA]</scope>
    <source>
        <strain evidence="1 2">DSM 26438</strain>
    </source>
</reference>
<dbReference type="Proteomes" id="UP000565286">
    <property type="component" value="Unassembled WGS sequence"/>
</dbReference>
<protein>
    <submittedName>
        <fullName evidence="1">Uncharacterized protein</fullName>
    </submittedName>
</protein>
<organism evidence="1 2">
    <name type="scientific">Rhizobium skierniewicense</name>
    <dbReference type="NCBI Taxonomy" id="984260"/>
    <lineage>
        <taxon>Bacteria</taxon>
        <taxon>Pseudomonadati</taxon>
        <taxon>Pseudomonadota</taxon>
        <taxon>Alphaproteobacteria</taxon>
        <taxon>Hyphomicrobiales</taxon>
        <taxon>Rhizobiaceae</taxon>
        <taxon>Rhizobium/Agrobacterium group</taxon>
        <taxon>Rhizobium</taxon>
    </lineage>
</organism>
<dbReference type="AlphaFoldDB" id="A0A7W6C2Y6"/>
<name>A0A7W6C2Y6_9HYPH</name>
<sequence>MSSTGRSDFMEALAKADPFIDITEDLYRVDSLLRVVWLALQSKDWLDDSHIEKCAECLDRALTDLAIPRAAVSAMVDDIQGKARADFNV</sequence>